<proteinExistence type="predicted"/>
<feature type="region of interest" description="Disordered" evidence="1">
    <location>
        <begin position="80"/>
        <end position="99"/>
    </location>
</feature>
<dbReference type="AlphaFoldDB" id="A0A1J8QLS8"/>
<sequence>SAKRLARTAHLHEVKGSLSRRESQRERENDGDVFSAGPMKKPHHSRRFSSPRRPLLPIDLSRSPMDMTSEDTTDADAWIDTDAEGGSECSEFPAFDPSL</sequence>
<evidence type="ECO:0000256" key="1">
    <source>
        <dbReference type="SAM" id="MobiDB-lite"/>
    </source>
</evidence>
<accession>A0A1J8QLS8</accession>
<protein>
    <submittedName>
        <fullName evidence="2">Uncharacterized protein</fullName>
    </submittedName>
</protein>
<gene>
    <name evidence="2" type="ORF">AZE42_08710</name>
</gene>
<evidence type="ECO:0000313" key="3">
    <source>
        <dbReference type="Proteomes" id="UP000183567"/>
    </source>
</evidence>
<organism evidence="2 3">
    <name type="scientific">Rhizopogon vesiculosus</name>
    <dbReference type="NCBI Taxonomy" id="180088"/>
    <lineage>
        <taxon>Eukaryota</taxon>
        <taxon>Fungi</taxon>
        <taxon>Dikarya</taxon>
        <taxon>Basidiomycota</taxon>
        <taxon>Agaricomycotina</taxon>
        <taxon>Agaricomycetes</taxon>
        <taxon>Agaricomycetidae</taxon>
        <taxon>Boletales</taxon>
        <taxon>Suillineae</taxon>
        <taxon>Rhizopogonaceae</taxon>
        <taxon>Rhizopogon</taxon>
    </lineage>
</organism>
<feature type="region of interest" description="Disordered" evidence="1">
    <location>
        <begin position="1"/>
        <end position="71"/>
    </location>
</feature>
<dbReference type="STRING" id="180088.A0A1J8QLS8"/>
<dbReference type="EMBL" id="LVVM01005513">
    <property type="protein sequence ID" value="OJA10370.1"/>
    <property type="molecule type" value="Genomic_DNA"/>
</dbReference>
<feature type="non-terminal residue" evidence="2">
    <location>
        <position position="1"/>
    </location>
</feature>
<keyword evidence="3" id="KW-1185">Reference proteome</keyword>
<comment type="caution">
    <text evidence="2">The sequence shown here is derived from an EMBL/GenBank/DDBJ whole genome shotgun (WGS) entry which is preliminary data.</text>
</comment>
<name>A0A1J8QLS8_9AGAM</name>
<feature type="compositionally biased region" description="Basic residues" evidence="1">
    <location>
        <begin position="40"/>
        <end position="50"/>
    </location>
</feature>
<feature type="compositionally biased region" description="Basic and acidic residues" evidence="1">
    <location>
        <begin position="10"/>
        <end position="30"/>
    </location>
</feature>
<dbReference type="Proteomes" id="UP000183567">
    <property type="component" value="Unassembled WGS sequence"/>
</dbReference>
<reference evidence="2 3" key="1">
    <citation type="submission" date="2016-03" db="EMBL/GenBank/DDBJ databases">
        <title>Comparative genomics of the ectomycorrhizal sister species Rhizopogon vinicolor and Rhizopogon vesiculosus (Basidiomycota: Boletales) reveals a divergence of the mating type B locus.</title>
        <authorList>
            <person name="Mujic A.B."/>
            <person name="Kuo A."/>
            <person name="Tritt A."/>
            <person name="Lipzen A."/>
            <person name="Chen C."/>
            <person name="Johnson J."/>
            <person name="Sharma A."/>
            <person name="Barry K."/>
            <person name="Grigoriev I.V."/>
            <person name="Spatafora J.W."/>
        </authorList>
    </citation>
    <scope>NUCLEOTIDE SEQUENCE [LARGE SCALE GENOMIC DNA]</scope>
    <source>
        <strain evidence="2 3">AM-OR11-056</strain>
    </source>
</reference>
<evidence type="ECO:0000313" key="2">
    <source>
        <dbReference type="EMBL" id="OJA10370.1"/>
    </source>
</evidence>